<dbReference type="EMBL" id="OU892285">
    <property type="protein sequence ID" value="CAG9774059.1"/>
    <property type="molecule type" value="Genomic_DNA"/>
</dbReference>
<evidence type="ECO:0000313" key="12">
    <source>
        <dbReference type="Proteomes" id="UP001152799"/>
    </source>
</evidence>
<evidence type="ECO:0000313" key="11">
    <source>
        <dbReference type="EMBL" id="CAG9774059.1"/>
    </source>
</evidence>
<reference evidence="11" key="1">
    <citation type="submission" date="2022-01" db="EMBL/GenBank/DDBJ databases">
        <authorList>
            <person name="King R."/>
        </authorList>
    </citation>
    <scope>NUCLEOTIDE SEQUENCE</scope>
</reference>
<dbReference type="GO" id="GO:0046930">
    <property type="term" value="C:pore complex"/>
    <property type="evidence" value="ECO:0007669"/>
    <property type="project" value="UniProtKB-KW"/>
</dbReference>
<organism evidence="11 12">
    <name type="scientific">Ceutorhynchus assimilis</name>
    <name type="common">cabbage seed weevil</name>
    <dbReference type="NCBI Taxonomy" id="467358"/>
    <lineage>
        <taxon>Eukaryota</taxon>
        <taxon>Metazoa</taxon>
        <taxon>Ecdysozoa</taxon>
        <taxon>Arthropoda</taxon>
        <taxon>Hexapoda</taxon>
        <taxon>Insecta</taxon>
        <taxon>Pterygota</taxon>
        <taxon>Neoptera</taxon>
        <taxon>Endopterygota</taxon>
        <taxon>Coleoptera</taxon>
        <taxon>Polyphaga</taxon>
        <taxon>Cucujiformia</taxon>
        <taxon>Curculionidae</taxon>
        <taxon>Ceutorhynchinae</taxon>
        <taxon>Ceutorhynchus</taxon>
    </lineage>
</organism>
<dbReference type="CDD" id="cd07306">
    <property type="entry name" value="Porin3_VDAC"/>
    <property type="match status" value="1"/>
</dbReference>
<proteinExistence type="inferred from homology"/>
<evidence type="ECO:0000256" key="3">
    <source>
        <dbReference type="ARBA" id="ARBA00022448"/>
    </source>
</evidence>
<evidence type="ECO:0000256" key="9">
    <source>
        <dbReference type="ARBA" id="ARBA00023128"/>
    </source>
</evidence>
<dbReference type="InterPro" id="IPR023614">
    <property type="entry name" value="Porin_dom_sf"/>
</dbReference>
<evidence type="ECO:0000256" key="7">
    <source>
        <dbReference type="ARBA" id="ARBA00023065"/>
    </source>
</evidence>
<comment type="similarity">
    <text evidence="2">Belongs to the eukaryotic mitochondrial porin family.</text>
</comment>
<dbReference type="AlphaFoldDB" id="A0A9N9N162"/>
<dbReference type="InterPro" id="IPR027246">
    <property type="entry name" value="Porin_Euk/Tom40"/>
</dbReference>
<keyword evidence="5" id="KW-0812">Transmembrane</keyword>
<evidence type="ECO:0008006" key="13">
    <source>
        <dbReference type="Google" id="ProtNLM"/>
    </source>
</evidence>
<evidence type="ECO:0000256" key="1">
    <source>
        <dbReference type="ARBA" id="ARBA00004294"/>
    </source>
</evidence>
<keyword evidence="8" id="KW-0626">Porin</keyword>
<keyword evidence="10" id="KW-0472">Membrane</keyword>
<sequence>MDNPCKPKIDEKLYNCPKLTETNIKGDASVFDSNELQKVECGKGNFWGSKTDSEATGKNLNEDGSLQVQKVEVMAPPPYSDLGKQAKDVFGKGYHFGLVKLDVKTKSTSGVEFSTSGSSNQESGKVAGSLETKYKVKDYGLTFTEKWTTDNTLSTELAVQDQVIPGLKLSTALNFAPQTGQKTGNVKAAFVNKQIAVNADSDFTADGGLLPNLTASAVVGYQGWLAGYQAGFDVNNKKLTKSNFALGFTSGDFTLHSNVNCLEEKGVTFGGSIYQQVTPKLEYGIMAQWVNADAEGGEDADSDNVNLSVGLQFQFDKEASIRAMVDKNLQVGLGDDGQEFGGSIYQKINPQLETGVSLNWSAGSSNTKFGIGAKYNLDKDAALRFKVNNQSQIGLGYQQRLRDGVTLTLSSLIDGKNFNQGGHKIGLALELEA</sequence>
<dbReference type="GO" id="GO:0015288">
    <property type="term" value="F:porin activity"/>
    <property type="evidence" value="ECO:0007669"/>
    <property type="project" value="UniProtKB-KW"/>
</dbReference>
<keyword evidence="4" id="KW-1134">Transmembrane beta strand</keyword>
<dbReference type="PANTHER" id="PTHR11743:SF70">
    <property type="entry name" value="GH26960P-RELATED"/>
    <property type="match status" value="1"/>
</dbReference>
<keyword evidence="7" id="KW-0406">Ion transport</keyword>
<dbReference type="Pfam" id="PF01459">
    <property type="entry name" value="Porin_3"/>
    <property type="match status" value="1"/>
</dbReference>
<evidence type="ECO:0000256" key="4">
    <source>
        <dbReference type="ARBA" id="ARBA00022452"/>
    </source>
</evidence>
<keyword evidence="9" id="KW-0496">Mitochondrion</keyword>
<accession>A0A9N9N162</accession>
<evidence type="ECO:0000256" key="2">
    <source>
        <dbReference type="ARBA" id="ARBA00007780"/>
    </source>
</evidence>
<evidence type="ECO:0000256" key="6">
    <source>
        <dbReference type="ARBA" id="ARBA00022787"/>
    </source>
</evidence>
<keyword evidence="12" id="KW-1185">Reference proteome</keyword>
<evidence type="ECO:0000256" key="10">
    <source>
        <dbReference type="ARBA" id="ARBA00023136"/>
    </source>
</evidence>
<dbReference type="PRINTS" id="PR00185">
    <property type="entry name" value="EUKARYTPORIN"/>
</dbReference>
<gene>
    <name evidence="11" type="ORF">CEUTPL_LOCUS14442</name>
</gene>
<evidence type="ECO:0000256" key="5">
    <source>
        <dbReference type="ARBA" id="ARBA00022692"/>
    </source>
</evidence>
<keyword evidence="6" id="KW-1000">Mitochondrion outer membrane</keyword>
<evidence type="ECO:0000256" key="8">
    <source>
        <dbReference type="ARBA" id="ARBA00023114"/>
    </source>
</evidence>
<dbReference type="GO" id="GO:0008308">
    <property type="term" value="F:voltage-gated monoatomic anion channel activity"/>
    <property type="evidence" value="ECO:0007669"/>
    <property type="project" value="InterPro"/>
</dbReference>
<dbReference type="GO" id="GO:0005741">
    <property type="term" value="C:mitochondrial outer membrane"/>
    <property type="evidence" value="ECO:0007669"/>
    <property type="project" value="UniProtKB-SubCell"/>
</dbReference>
<dbReference type="OrthoDB" id="7827681at2759"/>
<name>A0A9N9N162_9CUCU</name>
<comment type="subcellular location">
    <subcellularLocation>
        <location evidence="1">Mitochondrion outer membrane</location>
    </subcellularLocation>
</comment>
<protein>
    <recommendedName>
        <fullName evidence="13">Voltage-dependent anion-selective channel</fullName>
    </recommendedName>
</protein>
<dbReference type="InterPro" id="IPR001925">
    <property type="entry name" value="Porin_Euk"/>
</dbReference>
<keyword evidence="3" id="KW-0813">Transport</keyword>
<dbReference type="FunFam" id="2.40.160.10:FF:000001">
    <property type="entry name" value="Voltage-dependent anion-selective channel protein 2"/>
    <property type="match status" value="1"/>
</dbReference>
<dbReference type="PANTHER" id="PTHR11743">
    <property type="entry name" value="VOLTAGE-DEPENDENT ANION-SELECTIVE CHANNEL"/>
    <property type="match status" value="1"/>
</dbReference>
<dbReference type="Proteomes" id="UP001152799">
    <property type="component" value="Chromosome 9"/>
</dbReference>
<dbReference type="Gene3D" id="2.40.160.10">
    <property type="entry name" value="Porin"/>
    <property type="match status" value="2"/>
</dbReference>